<evidence type="ECO:0000256" key="7">
    <source>
        <dbReference type="RuleBase" id="RU003847"/>
    </source>
</evidence>
<keyword evidence="3" id="KW-0547">Nucleotide-binding</keyword>
<dbReference type="SUPFAM" id="SSF55021">
    <property type="entry name" value="ACT-like"/>
    <property type="match status" value="1"/>
</dbReference>
<dbReference type="CDD" id="cd05399">
    <property type="entry name" value="NT_Rel-Spo_like"/>
    <property type="match status" value="1"/>
</dbReference>
<evidence type="ECO:0000256" key="3">
    <source>
        <dbReference type="ARBA" id="ARBA00023134"/>
    </source>
</evidence>
<feature type="domain" description="TGS" evidence="10">
    <location>
        <begin position="389"/>
        <end position="450"/>
    </location>
</feature>
<evidence type="ECO:0000259" key="10">
    <source>
        <dbReference type="PROSITE" id="PS51880"/>
    </source>
</evidence>
<comment type="similarity">
    <text evidence="7">Belongs to the relA/spoT family.</text>
</comment>
<reference evidence="11 12" key="1">
    <citation type="submission" date="2020-08" db="EMBL/GenBank/DDBJ databases">
        <title>Genomic Encyclopedia of Type Strains, Phase IV (KMG-IV): sequencing the most valuable type-strain genomes for metagenomic binning, comparative biology and taxonomic classification.</title>
        <authorList>
            <person name="Goeker M."/>
        </authorList>
    </citation>
    <scope>NUCLEOTIDE SEQUENCE [LARGE SCALE GENOMIC DNA]</scope>
    <source>
        <strain evidence="11 12">DSM 25481</strain>
    </source>
</reference>
<dbReference type="Proteomes" id="UP000528964">
    <property type="component" value="Unassembled WGS sequence"/>
</dbReference>
<dbReference type="CDD" id="cd00077">
    <property type="entry name" value="HDc"/>
    <property type="match status" value="1"/>
</dbReference>
<dbReference type="InterPro" id="IPR043519">
    <property type="entry name" value="NT_sf"/>
</dbReference>
<dbReference type="SMART" id="SM00471">
    <property type="entry name" value="HDc"/>
    <property type="match status" value="1"/>
</dbReference>
<keyword evidence="12" id="KW-1185">Reference proteome</keyword>
<dbReference type="Pfam" id="PF02824">
    <property type="entry name" value="TGS"/>
    <property type="match status" value="1"/>
</dbReference>
<sequence>MMRQYELVERVKAYNPNADEALLNRAYVYAMKAHGAQTRASGDPYFSHPLEVAAILTDLRLDDATIVAALLHDTIEDTDATRGEIDALFGPQIGELVEGLTKLKRLDLVTKEAAQAENLRRLLLAIAADVRVLLVKLADRLHNLRTLHFVPPEKRARIAQETLDIYAPLAARMGMQALREELEDICFRTLFPDAYDTILGRLNRLAERNLDAIAEIQREFEARFEALGIPAKITGRSKKPYSIWRKMERKSVAFEQLSDIFGFRVVVGDVPDCYRALGALHSGWPTVPGRFKDYISTPKANDYRSIHTTIVGPGHQRVELQIRTEAMQRLAEYGIAAHALYKDASTAEPDSFARESRAYGWLRRTVELLAEGDNPEEFLEHTKLELFNDQVFCFTPKGRLIALPRGATPIDFAYAVHTNVGNECVGCKVNGRSESLVTPLNNGDEVEIIRSEAQVPPAAWESIVVTGKARSAIRRATRSAVRAQYAGLGRQIVQRAFERAGKTFAEDRLKAFLHRLARNSVEDVLAAVGRGEMHSIDVVRAVHPDVKDDRSQTSQGVLAPESGWFGLDHAGALRFKAPGGESGDGTLPSLPIRGLRGDLPVRFAPDGGAVPGDRIVGILDPGQGITIYPIQSPALKAFDDQPDRWLDVRWDVDFSKRERFPVRIKVTSMNEPGSLALIAGIISNYEANIDDVRMLSRSPDFHEIRFDLGVFDAKHLGAIISDLRQAPVVSDVERVNG</sequence>
<dbReference type="PANTHER" id="PTHR21262:SF36">
    <property type="entry name" value="BIFUNCTIONAL (P)PPGPP SYNTHASE_HYDROLASE SPOT"/>
    <property type="match status" value="1"/>
</dbReference>
<comment type="catalytic activity">
    <reaction evidence="6">
        <text>GTP + ATP = guanosine 3'-diphosphate 5'-triphosphate + AMP</text>
        <dbReference type="Rhea" id="RHEA:22088"/>
        <dbReference type="ChEBI" id="CHEBI:30616"/>
        <dbReference type="ChEBI" id="CHEBI:37565"/>
        <dbReference type="ChEBI" id="CHEBI:142410"/>
        <dbReference type="ChEBI" id="CHEBI:456215"/>
        <dbReference type="EC" id="2.7.6.5"/>
    </reaction>
</comment>
<dbReference type="CDD" id="cd01668">
    <property type="entry name" value="TGS_RSH"/>
    <property type="match status" value="1"/>
</dbReference>
<dbReference type="FunFam" id="3.30.460.10:FF:000001">
    <property type="entry name" value="GTP pyrophosphokinase RelA"/>
    <property type="match status" value="1"/>
</dbReference>
<dbReference type="Pfam" id="PF19296">
    <property type="entry name" value="RelA_AH_RIS"/>
    <property type="match status" value="1"/>
</dbReference>
<dbReference type="Gene3D" id="3.30.460.10">
    <property type="entry name" value="Beta Polymerase, domain 2"/>
    <property type="match status" value="1"/>
</dbReference>
<dbReference type="PROSITE" id="PS51831">
    <property type="entry name" value="HD"/>
    <property type="match status" value="1"/>
</dbReference>
<dbReference type="InterPro" id="IPR004811">
    <property type="entry name" value="RelA/Spo_fam"/>
</dbReference>
<dbReference type="FunFam" id="3.10.20.30:FF:000002">
    <property type="entry name" value="GTP pyrophosphokinase (RelA/SpoT)"/>
    <property type="match status" value="1"/>
</dbReference>
<evidence type="ECO:0000259" key="9">
    <source>
        <dbReference type="PROSITE" id="PS51831"/>
    </source>
</evidence>
<dbReference type="CDD" id="cd04876">
    <property type="entry name" value="ACT_RelA-SpoT"/>
    <property type="match status" value="1"/>
</dbReference>
<dbReference type="PROSITE" id="PS51671">
    <property type="entry name" value="ACT"/>
    <property type="match status" value="1"/>
</dbReference>
<name>A0A7W6CWG4_9HYPH</name>
<organism evidence="11 12">
    <name type="scientific">Hansschlegelia beijingensis</name>
    <dbReference type="NCBI Taxonomy" id="1133344"/>
    <lineage>
        <taxon>Bacteria</taxon>
        <taxon>Pseudomonadati</taxon>
        <taxon>Pseudomonadota</taxon>
        <taxon>Alphaproteobacteria</taxon>
        <taxon>Hyphomicrobiales</taxon>
        <taxon>Methylopilaceae</taxon>
        <taxon>Hansschlegelia</taxon>
    </lineage>
</organism>
<accession>A0A7W6CWG4</accession>
<dbReference type="SUPFAM" id="SSF81301">
    <property type="entry name" value="Nucleotidyltransferase"/>
    <property type="match status" value="1"/>
</dbReference>
<comment type="function">
    <text evidence="7">In eubacteria ppGpp (guanosine 3'-diphosphate 5'-diphosphate) is a mediator of the stringent response that coordinates a variety of cellular activities in response to changes in nutritional abundance.</text>
</comment>
<proteinExistence type="inferred from homology"/>
<evidence type="ECO:0000256" key="6">
    <source>
        <dbReference type="ARBA" id="ARBA00048244"/>
    </source>
</evidence>
<dbReference type="RefSeq" id="WP_183394153.1">
    <property type="nucleotide sequence ID" value="NZ_JACIDR010000001.1"/>
</dbReference>
<evidence type="ECO:0000256" key="4">
    <source>
        <dbReference type="ARBA" id="ARBA00029754"/>
    </source>
</evidence>
<evidence type="ECO:0000256" key="2">
    <source>
        <dbReference type="ARBA" id="ARBA00014315"/>
    </source>
</evidence>
<evidence type="ECO:0000259" key="8">
    <source>
        <dbReference type="PROSITE" id="PS51671"/>
    </source>
</evidence>
<dbReference type="GO" id="GO:0016301">
    <property type="term" value="F:kinase activity"/>
    <property type="evidence" value="ECO:0007669"/>
    <property type="project" value="UniProtKB-KW"/>
</dbReference>
<feature type="domain" description="HD" evidence="9">
    <location>
        <begin position="45"/>
        <end position="144"/>
    </location>
</feature>
<dbReference type="SMART" id="SM00954">
    <property type="entry name" value="RelA_SpoT"/>
    <property type="match status" value="1"/>
</dbReference>
<dbReference type="Pfam" id="PF04607">
    <property type="entry name" value="RelA_SpoT"/>
    <property type="match status" value="1"/>
</dbReference>
<dbReference type="GO" id="GO:0008728">
    <property type="term" value="F:GTP diphosphokinase activity"/>
    <property type="evidence" value="ECO:0007669"/>
    <property type="project" value="UniProtKB-EC"/>
</dbReference>
<evidence type="ECO:0000256" key="5">
    <source>
        <dbReference type="ARBA" id="ARBA00032407"/>
    </source>
</evidence>
<dbReference type="InterPro" id="IPR007685">
    <property type="entry name" value="RelA_SpoT"/>
</dbReference>
<dbReference type="PROSITE" id="PS51880">
    <property type="entry name" value="TGS"/>
    <property type="match status" value="1"/>
</dbReference>
<evidence type="ECO:0000313" key="12">
    <source>
        <dbReference type="Proteomes" id="UP000528964"/>
    </source>
</evidence>
<dbReference type="GO" id="GO:0042594">
    <property type="term" value="P:response to starvation"/>
    <property type="evidence" value="ECO:0007669"/>
    <property type="project" value="TreeGrafter"/>
</dbReference>
<dbReference type="InterPro" id="IPR004095">
    <property type="entry name" value="TGS"/>
</dbReference>
<dbReference type="Pfam" id="PF13328">
    <property type="entry name" value="HD_4"/>
    <property type="match status" value="1"/>
</dbReference>
<comment type="caution">
    <text evidence="11">The sequence shown here is derived from an EMBL/GenBank/DDBJ whole genome shotgun (WGS) entry which is preliminary data.</text>
</comment>
<dbReference type="InterPro" id="IPR012675">
    <property type="entry name" value="Beta-grasp_dom_sf"/>
</dbReference>
<gene>
    <name evidence="11" type="ORF">GGR24_001003</name>
</gene>
<dbReference type="GO" id="GO:0008893">
    <property type="term" value="F:guanosine-3',5'-bis(diphosphate) 3'-diphosphatase activity"/>
    <property type="evidence" value="ECO:0007669"/>
    <property type="project" value="TreeGrafter"/>
</dbReference>
<dbReference type="GO" id="GO:0005525">
    <property type="term" value="F:GTP binding"/>
    <property type="evidence" value="ECO:0007669"/>
    <property type="project" value="UniProtKB-KW"/>
</dbReference>
<dbReference type="InterPro" id="IPR012676">
    <property type="entry name" value="TGS-like"/>
</dbReference>
<dbReference type="InterPro" id="IPR006674">
    <property type="entry name" value="HD_domain"/>
</dbReference>
<dbReference type="GO" id="GO:0015949">
    <property type="term" value="P:nucleobase-containing small molecule interconversion"/>
    <property type="evidence" value="ECO:0007669"/>
    <property type="project" value="UniProtKB-ARBA"/>
</dbReference>
<dbReference type="InterPro" id="IPR002912">
    <property type="entry name" value="ACT_dom"/>
</dbReference>
<dbReference type="FunFam" id="1.10.3210.10:FF:000001">
    <property type="entry name" value="GTP pyrophosphokinase RelA"/>
    <property type="match status" value="1"/>
</dbReference>
<dbReference type="Gene3D" id="3.30.70.260">
    <property type="match status" value="1"/>
</dbReference>
<dbReference type="Pfam" id="PF13291">
    <property type="entry name" value="ACT_4"/>
    <property type="match status" value="1"/>
</dbReference>
<dbReference type="InterPro" id="IPR045600">
    <property type="entry name" value="RelA/SpoT_AH_RIS"/>
</dbReference>
<keyword evidence="11" id="KW-0418">Kinase</keyword>
<dbReference type="GO" id="GO:0015969">
    <property type="term" value="P:guanosine tetraphosphate metabolic process"/>
    <property type="evidence" value="ECO:0007669"/>
    <property type="project" value="InterPro"/>
</dbReference>
<dbReference type="EMBL" id="JACIDR010000001">
    <property type="protein sequence ID" value="MBB3972370.1"/>
    <property type="molecule type" value="Genomic_DNA"/>
</dbReference>
<dbReference type="InterPro" id="IPR003607">
    <property type="entry name" value="HD/PDEase_dom"/>
</dbReference>
<keyword evidence="3" id="KW-0342">GTP-binding</keyword>
<evidence type="ECO:0000313" key="11">
    <source>
        <dbReference type="EMBL" id="MBB3972370.1"/>
    </source>
</evidence>
<dbReference type="InterPro" id="IPR045865">
    <property type="entry name" value="ACT-like_dom_sf"/>
</dbReference>
<feature type="domain" description="ACT" evidence="8">
    <location>
        <begin position="663"/>
        <end position="737"/>
    </location>
</feature>
<dbReference type="SUPFAM" id="SSF109604">
    <property type="entry name" value="HD-domain/PDEase-like"/>
    <property type="match status" value="1"/>
</dbReference>
<protein>
    <recommendedName>
        <fullName evidence="2">GTP pyrophosphokinase rsh</fullName>
        <ecNumber evidence="1">2.7.6.5</ecNumber>
    </recommendedName>
    <alternativeName>
        <fullName evidence="5">(p)ppGpp synthase</fullName>
    </alternativeName>
    <alternativeName>
        <fullName evidence="4">ATP:GTP 3'-pyrophosphotransferase</fullName>
    </alternativeName>
</protein>
<dbReference type="PANTHER" id="PTHR21262">
    <property type="entry name" value="GUANOSINE-3',5'-BIS DIPHOSPHATE 3'-PYROPHOSPHOHYDROLASE"/>
    <property type="match status" value="1"/>
</dbReference>
<evidence type="ECO:0000256" key="1">
    <source>
        <dbReference type="ARBA" id="ARBA00013251"/>
    </source>
</evidence>
<dbReference type="NCBIfam" id="TIGR00691">
    <property type="entry name" value="spoT_relA"/>
    <property type="match status" value="1"/>
</dbReference>
<dbReference type="EC" id="2.7.6.5" evidence="1"/>
<keyword evidence="11" id="KW-0808">Transferase</keyword>
<dbReference type="AlphaFoldDB" id="A0A7W6CWG4"/>
<dbReference type="GO" id="GO:0005886">
    <property type="term" value="C:plasma membrane"/>
    <property type="evidence" value="ECO:0007669"/>
    <property type="project" value="TreeGrafter"/>
</dbReference>
<dbReference type="Gene3D" id="1.10.3210.10">
    <property type="entry name" value="Hypothetical protein af1432"/>
    <property type="match status" value="1"/>
</dbReference>
<dbReference type="Gene3D" id="3.10.20.30">
    <property type="match status" value="1"/>
</dbReference>
<dbReference type="InterPro" id="IPR033655">
    <property type="entry name" value="TGS_RelA/SpoT"/>
</dbReference>
<dbReference type="SUPFAM" id="SSF81271">
    <property type="entry name" value="TGS-like"/>
    <property type="match status" value="1"/>
</dbReference>